<comment type="caution">
    <text evidence="2">The sequence shown here is derived from an EMBL/GenBank/DDBJ whole genome shotgun (WGS) entry which is preliminary data.</text>
</comment>
<sequence length="56" mass="6024">MEIKEKLPKLEYGQCYGYVPALVLGGKAASKNLQVVDVKAYIEVIGQAAGKIIDLS</sequence>
<dbReference type="EMBL" id="QCXX01000003">
    <property type="protein sequence ID" value="PUV24562.1"/>
    <property type="molecule type" value="Genomic_DNA"/>
</dbReference>
<dbReference type="Proteomes" id="UP000250831">
    <property type="component" value="Unassembled WGS sequence"/>
</dbReference>
<accession>A0A363NUS0</accession>
<dbReference type="Pfam" id="PF08906">
    <property type="entry name" value="T6SS_Tdi1_C"/>
    <property type="match status" value="1"/>
</dbReference>
<evidence type="ECO:0000259" key="1">
    <source>
        <dbReference type="Pfam" id="PF08906"/>
    </source>
</evidence>
<reference evidence="2 3" key="1">
    <citation type="submission" date="2018-04" db="EMBL/GenBank/DDBJ databases">
        <title>Sphingobacterium sp. M46 Genome.</title>
        <authorList>
            <person name="Cheng J."/>
            <person name="Li Y."/>
        </authorList>
    </citation>
    <scope>NUCLEOTIDE SEQUENCE [LARGE SCALE GENOMIC DNA]</scope>
    <source>
        <strain evidence="2 3">M46</strain>
    </source>
</reference>
<keyword evidence="3" id="KW-1185">Reference proteome</keyword>
<name>A0A363NUS0_9SPHI</name>
<proteinExistence type="predicted"/>
<feature type="domain" description="T6SS immunity protein Tdi1 C-terminal" evidence="1">
    <location>
        <begin position="2"/>
        <end position="47"/>
    </location>
</feature>
<dbReference type="RefSeq" id="WP_108634490.1">
    <property type="nucleotide sequence ID" value="NZ_QCXX01000003.1"/>
</dbReference>
<evidence type="ECO:0000313" key="2">
    <source>
        <dbReference type="EMBL" id="PUV24562.1"/>
    </source>
</evidence>
<dbReference type="OrthoDB" id="2216648at2"/>
<dbReference type="InterPro" id="IPR015002">
    <property type="entry name" value="T6SS_Tdi1_C"/>
</dbReference>
<gene>
    <name evidence="2" type="ORF">DCO56_14570</name>
</gene>
<dbReference type="AlphaFoldDB" id="A0A363NUS0"/>
<organism evidence="2 3">
    <name type="scientific">Sphingobacterium athyrii</name>
    <dbReference type="NCBI Taxonomy" id="2152717"/>
    <lineage>
        <taxon>Bacteria</taxon>
        <taxon>Pseudomonadati</taxon>
        <taxon>Bacteroidota</taxon>
        <taxon>Sphingobacteriia</taxon>
        <taxon>Sphingobacteriales</taxon>
        <taxon>Sphingobacteriaceae</taxon>
        <taxon>Sphingobacterium</taxon>
    </lineage>
</organism>
<protein>
    <recommendedName>
        <fullName evidence="1">T6SS immunity protein Tdi1 C-terminal domain-containing protein</fullName>
    </recommendedName>
</protein>
<evidence type="ECO:0000313" key="3">
    <source>
        <dbReference type="Proteomes" id="UP000250831"/>
    </source>
</evidence>